<protein>
    <submittedName>
        <fullName evidence="6">PilC/PilY family type IV pilus protein</fullName>
    </submittedName>
</protein>
<feature type="transmembrane region" description="Helical" evidence="4">
    <location>
        <begin position="21"/>
        <end position="46"/>
    </location>
</feature>
<dbReference type="GO" id="GO:0046872">
    <property type="term" value="F:metal ion binding"/>
    <property type="evidence" value="ECO:0007669"/>
    <property type="project" value="UniProtKB-KW"/>
</dbReference>
<reference evidence="6 7" key="1">
    <citation type="submission" date="2023-08" db="EMBL/GenBank/DDBJ databases">
        <title>Complete genome sequences of 12 bacterial strains from the honey bee gut, resolved with long-read nanopore sequencing.</title>
        <authorList>
            <person name="Kwong W.K."/>
            <person name="Acheampong S."/>
            <person name="Polat M.F."/>
        </authorList>
    </citation>
    <scope>NUCLEOTIDE SEQUENCE [LARGE SCALE GENOMIC DNA]</scope>
    <source>
        <strain evidence="7">wkB9</strain>
    </source>
</reference>
<dbReference type="InterPro" id="IPR036465">
    <property type="entry name" value="vWFA_dom_sf"/>
</dbReference>
<evidence type="ECO:0000256" key="3">
    <source>
        <dbReference type="SAM" id="MobiDB-lite"/>
    </source>
</evidence>
<dbReference type="Gene3D" id="3.40.50.410">
    <property type="entry name" value="von Willebrand factor, type A domain"/>
    <property type="match status" value="1"/>
</dbReference>
<keyword evidence="4" id="KW-0472">Membrane</keyword>
<evidence type="ECO:0000259" key="5">
    <source>
        <dbReference type="Pfam" id="PF05567"/>
    </source>
</evidence>
<dbReference type="Proteomes" id="UP001229773">
    <property type="component" value="Chromosome"/>
</dbReference>
<dbReference type="AlphaFoldDB" id="A0ABD7Z1H1"/>
<feature type="domain" description="PilY1 beta-propeller" evidence="5">
    <location>
        <begin position="563"/>
        <end position="922"/>
    </location>
</feature>
<evidence type="ECO:0000256" key="2">
    <source>
        <dbReference type="ARBA" id="ARBA00022837"/>
    </source>
</evidence>
<name>A0ABD7Z1H1_9NEIS</name>
<dbReference type="InterPro" id="IPR008707">
    <property type="entry name" value="B-propeller_PilY1"/>
</dbReference>
<dbReference type="EMBL" id="CP132375">
    <property type="protein sequence ID" value="WLS97811.1"/>
    <property type="molecule type" value="Genomic_DNA"/>
</dbReference>
<evidence type="ECO:0000256" key="1">
    <source>
        <dbReference type="ARBA" id="ARBA00022723"/>
    </source>
</evidence>
<keyword evidence="4" id="KW-0812">Transmembrane</keyword>
<evidence type="ECO:0000313" key="7">
    <source>
        <dbReference type="Proteomes" id="UP001229773"/>
    </source>
</evidence>
<keyword evidence="2" id="KW-0106">Calcium</keyword>
<evidence type="ECO:0000256" key="4">
    <source>
        <dbReference type="SAM" id="Phobius"/>
    </source>
</evidence>
<gene>
    <name evidence="6" type="ORF">RAM05_08115</name>
</gene>
<dbReference type="GeneID" id="32537860"/>
<proteinExistence type="predicted"/>
<evidence type="ECO:0000313" key="6">
    <source>
        <dbReference type="EMBL" id="WLS97811.1"/>
    </source>
</evidence>
<accession>A0ABD7Z1H1</accession>
<feature type="region of interest" description="Disordered" evidence="3">
    <location>
        <begin position="309"/>
        <end position="329"/>
    </location>
</feature>
<keyword evidence="1" id="KW-0479">Metal-binding</keyword>
<sequence length="1119" mass="124839">MKKQKDKFQITGTKHITSGRTLCRTVLGIFNLFAIPSALAAANIFADIPLHLQSKSITTSSYSVKPNVTFYIDDSGSMSMNIVPITYKCRVSKWIPNPDGKGGKWPPFGSYEYGFTKKPKNTSEVRYSCDTYRRIDSVKEVLTDIIKKYHDDMYFAFRPMCGTGDQKKFNKFYDTSDPANYESMLNNIKKLETPCDTPTTRQFPVIARNLVINKLKYRCQKSYIILLSDGEADNTYSISDKNFTKNTDSRYDSYFDRDFETNNDRLNFLARNHNTNKPLRLKYYTDRLNNYNFGDYIYTSDYYSSTGKSINASPVRKKTDDAGQPWNEVDPKTKKRFRQTAQTFTIGVGLGQRNTNEAKIAIPYLENAATPSGEYNETTNPNGRFFNANSRDEIISAFEKIFKTIKGEMTASTIQTTTTAPTVAISNTNQGNLSITAKVETGSWSSRICIYDINTKNDSSSCPMRPTYGNRQLLLNDGKYTHLFNESLNSFNNSTFKISNNNKNRNEWHDGLLAWLNRSLTADTQKKNEFVLDYRTRRSLPDFGNTRDLGDIIDNPILTAGNIENNRQRYLITSANDGMVYVFRSSNNSKFPYDLKFNYMPMGIERQSNDGSDLVAHYYKDLTSKNYGANDNFPHRFLLNGGMTVQQTDGSNGRPQQIFMVSTLGQAGRGAFAINIGGYDIITGRPLAGDNMQSPSWYEDVFLFQTPSGKNNQFGYTVGTPAIARVRVNSNINASDSSITDHIRQAAFISNGYNYSPSLAQDITAKPSPESALYIYDILGIDVGTQAYTHTGSKKGDLIAKLVAPNGSGGLSSPTVIDINGDGVADIVYAGDYQGNLYRFDLRAPNPSNWKVYKIFTADGPITSAPGVFLLKAKGAQHTNSEIPTAIVTFGTGSDIYQSDLTNKAQQSVYGIYDDLSQQEVHEISKSSLVKQEFIQAGNYRLLSNYPLNPAVHRGWYFNLKENTGERVVTKPIIVSYAGAVISRTYNVEKENKLPDPCKITSVVQRNSVTTGKIQFNVKTGGALQRTDPNFVFDEAAPAGSSVSTEGPFGFTVSGNNNIDIGGSYTQKPLTEKSPPVENCSRAAVIAATTDGNKLTINVPRCPIIIHRISWREIKESYL</sequence>
<dbReference type="RefSeq" id="WP_025330893.1">
    <property type="nucleotide sequence ID" value="NZ_CP132375.1"/>
</dbReference>
<dbReference type="Pfam" id="PF05567">
    <property type="entry name" value="T4P_PilY1"/>
    <property type="match status" value="1"/>
</dbReference>
<organism evidence="6 7">
    <name type="scientific">Snodgrassella alvi</name>
    <dbReference type="NCBI Taxonomy" id="1196083"/>
    <lineage>
        <taxon>Bacteria</taxon>
        <taxon>Pseudomonadati</taxon>
        <taxon>Pseudomonadota</taxon>
        <taxon>Betaproteobacteria</taxon>
        <taxon>Neisseriales</taxon>
        <taxon>Neisseriaceae</taxon>
        <taxon>Snodgrassella</taxon>
    </lineage>
</organism>
<keyword evidence="4" id="KW-1133">Transmembrane helix</keyword>